<dbReference type="PANTHER" id="PTHR19229:SF250">
    <property type="entry name" value="ABC TRANSPORTER DOMAIN-CONTAINING PROTEIN-RELATED"/>
    <property type="match status" value="1"/>
</dbReference>
<reference evidence="9 11" key="2">
    <citation type="journal article" date="2013" name="Nature">
        <title>Insights into bilaterian evolution from three spiralian genomes.</title>
        <authorList>
            <person name="Simakov O."/>
            <person name="Marletaz F."/>
            <person name="Cho S.J."/>
            <person name="Edsinger-Gonzales E."/>
            <person name="Havlak P."/>
            <person name="Hellsten U."/>
            <person name="Kuo D.H."/>
            <person name="Larsson T."/>
            <person name="Lv J."/>
            <person name="Arendt D."/>
            <person name="Savage R."/>
            <person name="Osoegawa K."/>
            <person name="de Jong P."/>
            <person name="Grimwood J."/>
            <person name="Chapman J.A."/>
            <person name="Shapiro H."/>
            <person name="Aerts A."/>
            <person name="Otillar R.P."/>
            <person name="Terry A.Y."/>
            <person name="Boore J.L."/>
            <person name="Grigoriev I.V."/>
            <person name="Lindberg D.R."/>
            <person name="Seaver E.C."/>
            <person name="Weisblat D.A."/>
            <person name="Putnam N.H."/>
            <person name="Rokhsar D.S."/>
        </authorList>
    </citation>
    <scope>NUCLEOTIDE SEQUENCE</scope>
</reference>
<reference evidence="10" key="3">
    <citation type="submission" date="2015-06" db="UniProtKB">
        <authorList>
            <consortium name="EnsemblMetazoa"/>
        </authorList>
    </citation>
    <scope>IDENTIFICATION</scope>
</reference>
<dbReference type="InterPro" id="IPR003593">
    <property type="entry name" value="AAA+_ATPase"/>
</dbReference>
<dbReference type="InterPro" id="IPR003439">
    <property type="entry name" value="ABC_transporter-like_ATP-bd"/>
</dbReference>
<dbReference type="EMBL" id="AMQM01005314">
    <property type="status" value="NOT_ANNOTATED_CDS"/>
    <property type="molecule type" value="Genomic_DNA"/>
</dbReference>
<feature type="transmembrane region" description="Helical" evidence="7">
    <location>
        <begin position="917"/>
        <end position="941"/>
    </location>
</feature>
<dbReference type="HOGENOM" id="CLU_000604_19_1_1"/>
<dbReference type="InterPro" id="IPR027417">
    <property type="entry name" value="P-loop_NTPase"/>
</dbReference>
<evidence type="ECO:0000313" key="10">
    <source>
        <dbReference type="EnsemblMetazoa" id="HelroP82844"/>
    </source>
</evidence>
<dbReference type="GO" id="GO:0016887">
    <property type="term" value="F:ATP hydrolysis activity"/>
    <property type="evidence" value="ECO:0007669"/>
    <property type="project" value="InterPro"/>
</dbReference>
<evidence type="ECO:0000256" key="3">
    <source>
        <dbReference type="ARBA" id="ARBA00022741"/>
    </source>
</evidence>
<dbReference type="FunFam" id="3.40.50.300:FF:000933">
    <property type="entry name" value="ABC transporter A family member 7"/>
    <property type="match status" value="1"/>
</dbReference>
<comment type="subcellular location">
    <subcellularLocation>
        <location evidence="1">Membrane</location>
        <topology evidence="1">Multi-pass membrane protein</topology>
    </subcellularLocation>
</comment>
<dbReference type="RefSeq" id="XP_009021192.1">
    <property type="nucleotide sequence ID" value="XM_009022944.1"/>
</dbReference>
<dbReference type="InterPro" id="IPR026082">
    <property type="entry name" value="ABCA"/>
</dbReference>
<dbReference type="Gene3D" id="3.40.50.300">
    <property type="entry name" value="P-loop containing nucleotide triphosphate hydrolases"/>
    <property type="match status" value="2"/>
</dbReference>
<dbReference type="GeneID" id="20216120"/>
<dbReference type="Pfam" id="PF12698">
    <property type="entry name" value="ABC2_membrane_3"/>
    <property type="match status" value="2"/>
</dbReference>
<dbReference type="FunCoup" id="T1G4X2">
    <property type="interactions" value="285"/>
</dbReference>
<keyword evidence="3" id="KW-0547">Nucleotide-binding</keyword>
<dbReference type="GO" id="GO:0016020">
    <property type="term" value="C:membrane"/>
    <property type="evidence" value="ECO:0007669"/>
    <property type="project" value="UniProtKB-SubCell"/>
</dbReference>
<dbReference type="EMBL" id="KB096900">
    <property type="protein sequence ID" value="ESO00555.1"/>
    <property type="molecule type" value="Genomic_DNA"/>
</dbReference>
<feature type="transmembrane region" description="Helical" evidence="7">
    <location>
        <begin position="442"/>
        <end position="466"/>
    </location>
</feature>
<dbReference type="EnsemblMetazoa" id="HelroT82844">
    <property type="protein sequence ID" value="HelroP82844"/>
    <property type="gene ID" value="HelroG82844"/>
</dbReference>
<keyword evidence="4" id="KW-0067">ATP-binding</keyword>
<dbReference type="CDD" id="cd03263">
    <property type="entry name" value="ABC_subfamily_A"/>
    <property type="match status" value="2"/>
</dbReference>
<dbReference type="GO" id="GO:0005319">
    <property type="term" value="F:lipid transporter activity"/>
    <property type="evidence" value="ECO:0000318"/>
    <property type="project" value="GO_Central"/>
</dbReference>
<dbReference type="Proteomes" id="UP000015101">
    <property type="component" value="Unassembled WGS sequence"/>
</dbReference>
<feature type="transmembrane region" description="Helical" evidence="7">
    <location>
        <begin position="405"/>
        <end position="430"/>
    </location>
</feature>
<dbReference type="InterPro" id="IPR013525">
    <property type="entry name" value="ABC2_TM"/>
</dbReference>
<dbReference type="InParanoid" id="T1G4X2"/>
<dbReference type="PROSITE" id="PS50893">
    <property type="entry name" value="ABC_TRANSPORTER_2"/>
    <property type="match status" value="2"/>
</dbReference>
<feature type="domain" description="ABC transporter" evidence="8">
    <location>
        <begin position="1392"/>
        <end position="1623"/>
    </location>
</feature>
<accession>T1G4X2</accession>
<feature type="transmembrane region" description="Helical" evidence="7">
    <location>
        <begin position="1143"/>
        <end position="1170"/>
    </location>
</feature>
<dbReference type="SUPFAM" id="SSF52540">
    <property type="entry name" value="P-loop containing nucleoside triphosphate hydrolases"/>
    <property type="match status" value="2"/>
</dbReference>
<dbReference type="eggNOG" id="KOG0059">
    <property type="taxonomic scope" value="Eukaryota"/>
</dbReference>
<dbReference type="PROSITE" id="PS00211">
    <property type="entry name" value="ABC_TRANSPORTER_1"/>
    <property type="match status" value="2"/>
</dbReference>
<dbReference type="GO" id="GO:0140359">
    <property type="term" value="F:ABC-type transporter activity"/>
    <property type="evidence" value="ECO:0007669"/>
    <property type="project" value="InterPro"/>
</dbReference>
<keyword evidence="6 7" id="KW-0472">Membrane</keyword>
<dbReference type="OrthoDB" id="6512918at2759"/>
<evidence type="ECO:0000256" key="5">
    <source>
        <dbReference type="ARBA" id="ARBA00022989"/>
    </source>
</evidence>
<dbReference type="Pfam" id="PF00005">
    <property type="entry name" value="ABC_tran"/>
    <property type="match status" value="2"/>
</dbReference>
<evidence type="ECO:0000259" key="8">
    <source>
        <dbReference type="PROSITE" id="PS50893"/>
    </source>
</evidence>
<feature type="transmembrane region" description="Helical" evidence="7">
    <location>
        <begin position="255"/>
        <end position="276"/>
    </location>
</feature>
<feature type="transmembrane region" description="Helical" evidence="7">
    <location>
        <begin position="1212"/>
        <end position="1234"/>
    </location>
</feature>
<dbReference type="CTD" id="20216120"/>
<dbReference type="GO" id="GO:0006869">
    <property type="term" value="P:lipid transport"/>
    <property type="evidence" value="ECO:0000318"/>
    <property type="project" value="GO_Central"/>
</dbReference>
<feature type="transmembrane region" description="Helical" evidence="7">
    <location>
        <begin position="331"/>
        <end position="356"/>
    </location>
</feature>
<dbReference type="FunFam" id="3.40.50.300:FF:005397">
    <property type="entry name" value="Uncharacterized protein"/>
    <property type="match status" value="1"/>
</dbReference>
<evidence type="ECO:0000256" key="6">
    <source>
        <dbReference type="ARBA" id="ARBA00023136"/>
    </source>
</evidence>
<evidence type="ECO:0000313" key="9">
    <source>
        <dbReference type="EMBL" id="ESO00555.1"/>
    </source>
</evidence>
<dbReference type="OMA" id="WKNWIVL"/>
<feature type="transmembrane region" description="Helical" evidence="7">
    <location>
        <begin position="297"/>
        <end position="319"/>
    </location>
</feature>
<evidence type="ECO:0000256" key="2">
    <source>
        <dbReference type="ARBA" id="ARBA00022692"/>
    </source>
</evidence>
<keyword evidence="5 7" id="KW-1133">Transmembrane helix</keyword>
<feature type="transmembrane region" description="Helical" evidence="7">
    <location>
        <begin position="1314"/>
        <end position="1331"/>
    </location>
</feature>
<dbReference type="KEGG" id="hro:HELRODRAFT_82844"/>
<feature type="transmembrane region" description="Helical" evidence="7">
    <location>
        <begin position="1096"/>
        <end position="1123"/>
    </location>
</feature>
<proteinExistence type="predicted"/>
<evidence type="ECO:0000256" key="1">
    <source>
        <dbReference type="ARBA" id="ARBA00004141"/>
    </source>
</evidence>
<feature type="transmembrane region" description="Helical" evidence="7">
    <location>
        <begin position="363"/>
        <end position="385"/>
    </location>
</feature>
<evidence type="ECO:0000256" key="7">
    <source>
        <dbReference type="SAM" id="Phobius"/>
    </source>
</evidence>
<gene>
    <name evidence="10" type="primary">20216120</name>
    <name evidence="9" type="ORF">HELRODRAFT_82844</name>
</gene>
<evidence type="ECO:0000313" key="11">
    <source>
        <dbReference type="Proteomes" id="UP000015101"/>
    </source>
</evidence>
<dbReference type="GO" id="GO:0005524">
    <property type="term" value="F:ATP binding"/>
    <property type="evidence" value="ECO:0007669"/>
    <property type="project" value="UniProtKB-KW"/>
</dbReference>
<feature type="domain" description="ABC transporter" evidence="8">
    <location>
        <begin position="528"/>
        <end position="759"/>
    </location>
</feature>
<feature type="transmembrane region" description="Helical" evidence="7">
    <location>
        <begin position="1182"/>
        <end position="1206"/>
    </location>
</feature>
<dbReference type="PANTHER" id="PTHR19229">
    <property type="entry name" value="ATP-BINDING CASSETTE TRANSPORTER SUBFAMILY A ABCA"/>
    <property type="match status" value="1"/>
</dbReference>
<dbReference type="SMART" id="SM00382">
    <property type="entry name" value="AAA"/>
    <property type="match status" value="2"/>
</dbReference>
<dbReference type="GO" id="GO:0042626">
    <property type="term" value="F:ATPase-coupled transmembrane transporter activity"/>
    <property type="evidence" value="ECO:0000318"/>
    <property type="project" value="GO_Central"/>
</dbReference>
<reference evidence="11" key="1">
    <citation type="submission" date="2012-12" db="EMBL/GenBank/DDBJ databases">
        <authorList>
            <person name="Hellsten U."/>
            <person name="Grimwood J."/>
            <person name="Chapman J.A."/>
            <person name="Shapiro H."/>
            <person name="Aerts A."/>
            <person name="Otillar R.P."/>
            <person name="Terry A.Y."/>
            <person name="Boore J.L."/>
            <person name="Simakov O."/>
            <person name="Marletaz F."/>
            <person name="Cho S.-J."/>
            <person name="Edsinger-Gonzales E."/>
            <person name="Havlak P."/>
            <person name="Kuo D.-H."/>
            <person name="Larsson T."/>
            <person name="Lv J."/>
            <person name="Arendt D."/>
            <person name="Savage R."/>
            <person name="Osoegawa K."/>
            <person name="de Jong P."/>
            <person name="Lindberg D.R."/>
            <person name="Seaver E.C."/>
            <person name="Weisblat D.A."/>
            <person name="Putnam N.H."/>
            <person name="Grigoriev I.V."/>
            <person name="Rokhsar D.S."/>
        </authorList>
    </citation>
    <scope>NUCLEOTIDE SEQUENCE</scope>
</reference>
<name>T1G4X2_HELRO</name>
<keyword evidence="11" id="KW-1185">Reference proteome</keyword>
<dbReference type="STRING" id="6412.T1G4X2"/>
<organism evidence="10 11">
    <name type="scientific">Helobdella robusta</name>
    <name type="common">Californian leech</name>
    <dbReference type="NCBI Taxonomy" id="6412"/>
    <lineage>
        <taxon>Eukaryota</taxon>
        <taxon>Metazoa</taxon>
        <taxon>Spiralia</taxon>
        <taxon>Lophotrochozoa</taxon>
        <taxon>Annelida</taxon>
        <taxon>Clitellata</taxon>
        <taxon>Hirudinea</taxon>
        <taxon>Rhynchobdellida</taxon>
        <taxon>Glossiphoniidae</taxon>
        <taxon>Helobdella</taxon>
    </lineage>
</organism>
<dbReference type="InterPro" id="IPR056264">
    <property type="entry name" value="R2_ABCA1-4-like"/>
</dbReference>
<dbReference type="Pfam" id="PF23321">
    <property type="entry name" value="R1_ABCA1"/>
    <property type="match status" value="1"/>
</dbReference>
<feature type="transmembrane region" description="Helical" evidence="7">
    <location>
        <begin position="25"/>
        <end position="45"/>
    </location>
</feature>
<keyword evidence="2 7" id="KW-0812">Transmembrane</keyword>
<evidence type="ECO:0000256" key="4">
    <source>
        <dbReference type="ARBA" id="ARBA00022840"/>
    </source>
</evidence>
<dbReference type="InterPro" id="IPR017871">
    <property type="entry name" value="ABC_transporter-like_CS"/>
</dbReference>
<protein>
    <recommendedName>
        <fullName evidence="8">ABC transporter domain-containing protein</fullName>
    </recommendedName>
</protein>
<sequence length="1740" mass="195013">MVCTPCCRQFSLLLWKNWLLQKRKIILTIVEVLLPVLFAAILLAIRSKTASNFVSEPTTEGRFEVKTAPTNVTVPPMQSRKRLAFTPNTDFTRKIINRTLNMMSIPFAPELGFDTEKELEYNVSSTDYVLAGVVFLDSSFQDSQTFNSTITYKIRMKSEEKVPGTNVLRSKDWRTEFLMPPYKVVGGPRQNTSMGPGGTDPGYLVNGFLVLQRALDASIIKELGGNENEMKTFLKKYAYPPYLSDVFTFILSTQFPFIVMLSFIVISPTICSEITAEKEKKLKEAMKLMGLKVWLNWLAWFLKYLIFMILSVGLMTLFFHVKLKNGAIINFANASVTFVFLLLYTISIIMSCFNLFDNYFSRHFFVASLSAAAGALFFFLSYFPFFSLYSTFDTTSTTIRFVLSIIPNLGMSYGCTILSRFELVGISLTWKNLHYGSNSSDSFSMLHVFISFLISILISMFLTWYIENVNPGEFGTPQPFYFPFLKRYWCGFKKGSVDGSMLNIQPDFGDRSEYFEPLTSNSNNNIGIQIRNLTKVFKKGTKPAVNNLSLDICEGKITALLGHNGAGKTTTMSMLTGFMPPTRGTAYINGNDIRYEMPMIRKNLGLCPQFNILFDKLTVKEHLEFFAILKGCSNDELEGEVTNMIRMLNLEVKTDVFSKSLSGGMKRKLSVGISLIAGSNFVILDEPSSGMDPEARRQMWDLLKTQQKGRTMLLTTHYMDEADYLGDKIAIMADGVVHCYGSSMFLKRKYGIGYHMTMVKAPKCDVTLVDSLIKSKIPDAAMESNAGAELTYVLPKEYSSKFPELFAELERDGDKIGVDSFGTSVTTLEEVFIKVGEMCDRDASDSNENGKVVRVESSDNFIAVTSSLSYFYVKVKYKLSVIDWKLVKESRISGFALKLQQLQAMFVKKIFHTTRNWILSIIQLLIPVIFAIVACIVVSIIPKVADPPAFLLDLSAYKQTITPYASIVNDSYTPGDASRQNCFMQKMLNVKPTLAYLNDYSIGYFNETSMDNYVVGIGEKNSYDYRTKYQLAVEIGYDYLTGFFNDESYHTIAMALSLIDNFWLSCLLSSQYSIKTINHPLPLSFELKATVNDSKALLSGFVFSYCLMFGIAFLIASFIIFLVNERVSGAKGSQYVSGATSNVFWFANFIWDYFNYLIPSVLVVIVIVAFQLEGFSSGNNAGYIFLSLLLYGWSVLPSIYILSFFFSKASSGFVWAIIINIFTGTVASVTILLLEKFEDLKTIKSILEWMFFVLFPNFCFQRSLQDVDANYQYTKTCATINATIPLDKFCAGAKALNQTNHYLSWVYPGIGKPLIFMSIQGLIFFIILLIFESDLLQNIRTKFASQSVAVTESDSAIYPNNTSSEEDSDVLEEKAKVLKLEMSDLMSEDNMLVMKQLTKVYSGGFLAVSNLCLTVPRGECFGLLGVNGAGKTSTFKMLTGGETISAGNVYLKGIDVAKKLAKTRPFVGYCPQFDALIDQLTVKETMVMHARLRGIDRTVIDIVTDDLIEKLVLRKYKNKMAGKLSGGNKRKLGIAIALIGDPLLVFLDEPSAGMDPVARRELWNSVEAARDSGSTIILTSHSMEECEALCTRLAIMVNGRFKCLGSCQHLKSKFGSGYTVSFKVQQGPNLDNNITNIIAVKNFVAAKYPGSVLEFEGEGLLTYRIEKNANGQQNTLAGVFTSVELFKESFKLEDYSVGQATLEQVFITFAKGQREEGDGKKSKKSLRPFCKKMCCCCRDC</sequence>